<dbReference type="EMBL" id="CDMZ01004920">
    <property type="protein sequence ID" value="CEM51333.1"/>
    <property type="molecule type" value="Genomic_DNA"/>
</dbReference>
<feature type="region of interest" description="Disordered" evidence="1">
    <location>
        <begin position="209"/>
        <end position="281"/>
    </location>
</feature>
<organism evidence="2">
    <name type="scientific">Chromera velia CCMP2878</name>
    <dbReference type="NCBI Taxonomy" id="1169474"/>
    <lineage>
        <taxon>Eukaryota</taxon>
        <taxon>Sar</taxon>
        <taxon>Alveolata</taxon>
        <taxon>Colpodellida</taxon>
        <taxon>Chromeraceae</taxon>
        <taxon>Chromera</taxon>
    </lineage>
</organism>
<accession>A0A0G4I313</accession>
<sequence>MDVRLLSQGPPEPGELAERSRLLLDSCFPLLAETAEESVSGHRPELDGEGTKTNERYGEAKKNTFHQKVYRLNAQKCCEYLWGEGDGSLVNWDEILKILSDSGLAREKPPGEVFFKGRLVALLRHGAATRARKGEQGKEKTGVNEEKSPPDESGAGGGSKRKRDGGPASGGGGGGGRGGRGGNFFQQRGGTVSGGCAPFGSCGLYGITQRQRVKEEEEEEHAEHSHGWGKERIHPIVKEKREAGEEWGDSSTFEVPVKQEEGAASAYAVPVKDEEEGGGRC</sequence>
<feature type="compositionally biased region" description="Basic and acidic residues" evidence="1">
    <location>
        <begin position="132"/>
        <end position="150"/>
    </location>
</feature>
<dbReference type="AlphaFoldDB" id="A0A0G4I313"/>
<evidence type="ECO:0000256" key="1">
    <source>
        <dbReference type="SAM" id="MobiDB-lite"/>
    </source>
</evidence>
<dbReference type="VEuPathDB" id="CryptoDB:Cvel_10556"/>
<gene>
    <name evidence="2" type="ORF">Cvel_10556</name>
</gene>
<name>A0A0G4I313_9ALVE</name>
<proteinExistence type="predicted"/>
<protein>
    <submittedName>
        <fullName evidence="2">Uncharacterized protein</fullName>
    </submittedName>
</protein>
<evidence type="ECO:0000313" key="2">
    <source>
        <dbReference type="EMBL" id="CEM51333.1"/>
    </source>
</evidence>
<reference evidence="2" key="1">
    <citation type="submission" date="2014-11" db="EMBL/GenBank/DDBJ databases">
        <authorList>
            <person name="Otto D Thomas"/>
            <person name="Naeem Raeece"/>
        </authorList>
    </citation>
    <scope>NUCLEOTIDE SEQUENCE</scope>
</reference>
<feature type="compositionally biased region" description="Basic and acidic residues" evidence="1">
    <location>
        <begin position="221"/>
        <end position="244"/>
    </location>
</feature>
<feature type="compositionally biased region" description="Gly residues" evidence="1">
    <location>
        <begin position="167"/>
        <end position="182"/>
    </location>
</feature>
<feature type="region of interest" description="Disordered" evidence="1">
    <location>
        <begin position="128"/>
        <end position="190"/>
    </location>
</feature>